<evidence type="ECO:0000259" key="2">
    <source>
        <dbReference type="Pfam" id="PF12706"/>
    </source>
</evidence>
<dbReference type="PANTHER" id="PTHR15032">
    <property type="entry name" value="N-ACYL-PHOSPHATIDYLETHANOLAMINE-HYDROLYZING PHOSPHOLIPASE D"/>
    <property type="match status" value="1"/>
</dbReference>
<dbReference type="OrthoDB" id="332863at2759"/>
<dbReference type="PANTHER" id="PTHR15032:SF4">
    <property type="entry name" value="N-ACYL-PHOSPHATIDYLETHANOLAMINE-HYDROLYZING PHOSPHOLIPASE D"/>
    <property type="match status" value="1"/>
</dbReference>
<evidence type="ECO:0000256" key="1">
    <source>
        <dbReference type="PIRSR" id="PIRSR038896-50"/>
    </source>
</evidence>
<dbReference type="GO" id="GO:0008270">
    <property type="term" value="F:zinc ion binding"/>
    <property type="evidence" value="ECO:0007669"/>
    <property type="project" value="InterPro"/>
</dbReference>
<dbReference type="InterPro" id="IPR001279">
    <property type="entry name" value="Metallo-B-lactamas"/>
</dbReference>
<reference evidence="3" key="2">
    <citation type="journal article" date="2023" name="IMA Fungus">
        <title>Comparative genomic study of the Penicillium genus elucidates a diverse pangenome and 15 lateral gene transfer events.</title>
        <authorList>
            <person name="Petersen C."/>
            <person name="Sorensen T."/>
            <person name="Nielsen M.R."/>
            <person name="Sondergaard T.E."/>
            <person name="Sorensen J.L."/>
            <person name="Fitzpatrick D.A."/>
            <person name="Frisvad J.C."/>
            <person name="Nielsen K.L."/>
        </authorList>
    </citation>
    <scope>NUCLEOTIDE SEQUENCE</scope>
    <source>
        <strain evidence="3">IBT 30069</strain>
    </source>
</reference>
<accession>A0A9W9F396</accession>
<dbReference type="Gene3D" id="3.60.15.10">
    <property type="entry name" value="Ribonuclease Z/Hydroxyacylglutathione hydrolase-like"/>
    <property type="match status" value="1"/>
</dbReference>
<keyword evidence="4" id="KW-1185">Reference proteome</keyword>
<sequence>MGVTTTEILYALSVATTSNRPAPEDATQKSHHTTSGFRNPWDSWRDVGLSSVFEVMKRRLNGTGNIPNTSGPTVPVRKPEFLPTRETAKLRATWLGHAAYYAEFPSGLRVLFDPVLEERCGPYNLLGPKRFTDAPCQPNDIPLIDAVVISHNHYDHLSYHTVTAIAKKHPNCHFFVPLGNKAWFKSCGIEKVTELDWWDERDITLVPTTEKEMSVEAAGEESSKSVDIKDITARISCLPCQHVSARGPFDRNKTLWCSWALESGGKKLYFAGDTGYRPVSKLPEGEDDHDAKHDFPVCPAFKQVGEFRGPFDLGLIPIGAYAPRHVWSPAHGDPHDAVSIFQDTKCKNALGIHWGTWVLTEEDVLEPPEKLKVALKKFGLPEKGVFDVVDIGESREY</sequence>
<organism evidence="3 4">
    <name type="scientific">Penicillium angulare</name>
    <dbReference type="NCBI Taxonomy" id="116970"/>
    <lineage>
        <taxon>Eukaryota</taxon>
        <taxon>Fungi</taxon>
        <taxon>Dikarya</taxon>
        <taxon>Ascomycota</taxon>
        <taxon>Pezizomycotina</taxon>
        <taxon>Eurotiomycetes</taxon>
        <taxon>Eurotiomycetidae</taxon>
        <taxon>Eurotiales</taxon>
        <taxon>Aspergillaceae</taxon>
        <taxon>Penicillium</taxon>
    </lineage>
</organism>
<feature type="binding site" evidence="1">
    <location>
        <position position="331"/>
    </location>
    <ligand>
        <name>an N-acyl-1,2-diacyl-sn-glycero-3-phosphoethanolamine</name>
        <dbReference type="ChEBI" id="CHEBI:62537"/>
    </ligand>
</feature>
<dbReference type="SUPFAM" id="SSF56281">
    <property type="entry name" value="Metallo-hydrolase/oxidoreductase"/>
    <property type="match status" value="1"/>
</dbReference>
<dbReference type="AlphaFoldDB" id="A0A9W9F396"/>
<name>A0A9W9F396_9EURO</name>
<protein>
    <submittedName>
        <fullName evidence="3">N-acyl-phosphatidylethanolamine-hydrolyzing phospholipase D</fullName>
    </submittedName>
</protein>
<comment type="caution">
    <text evidence="3">The sequence shown here is derived from an EMBL/GenBank/DDBJ whole genome shotgun (WGS) entry which is preliminary data.</text>
</comment>
<gene>
    <name evidence="3" type="ORF">N7456_008734</name>
</gene>
<feature type="binding site" evidence="1">
    <location>
        <position position="154"/>
    </location>
    <ligand>
        <name>an N-acyl-1,2-diacyl-sn-glycero-3-phosphoethanolamine</name>
        <dbReference type="ChEBI" id="CHEBI:62537"/>
    </ligand>
</feature>
<dbReference type="Pfam" id="PF12706">
    <property type="entry name" value="Lactamase_B_2"/>
    <property type="match status" value="1"/>
</dbReference>
<reference evidence="3" key="1">
    <citation type="submission" date="2022-11" db="EMBL/GenBank/DDBJ databases">
        <authorList>
            <person name="Petersen C."/>
        </authorList>
    </citation>
    <scope>NUCLEOTIDE SEQUENCE</scope>
    <source>
        <strain evidence="3">IBT 30069</strain>
    </source>
</reference>
<dbReference type="InterPro" id="IPR024884">
    <property type="entry name" value="NAPE-PLD"/>
</dbReference>
<dbReference type="EMBL" id="JAPQKH010000006">
    <property type="protein sequence ID" value="KAJ5092873.1"/>
    <property type="molecule type" value="Genomic_DNA"/>
</dbReference>
<dbReference type="Proteomes" id="UP001149165">
    <property type="component" value="Unassembled WGS sequence"/>
</dbReference>
<feature type="domain" description="Metallo-beta-lactamase" evidence="2">
    <location>
        <begin position="109"/>
        <end position="354"/>
    </location>
</feature>
<dbReference type="InterPro" id="IPR036866">
    <property type="entry name" value="RibonucZ/Hydroxyglut_hydro"/>
</dbReference>
<dbReference type="GO" id="GO:0070291">
    <property type="term" value="P:N-acylethanolamine metabolic process"/>
    <property type="evidence" value="ECO:0007669"/>
    <property type="project" value="TreeGrafter"/>
</dbReference>
<evidence type="ECO:0000313" key="4">
    <source>
        <dbReference type="Proteomes" id="UP001149165"/>
    </source>
</evidence>
<dbReference type="GO" id="GO:0070290">
    <property type="term" value="F:N-acylphosphatidylethanolamine-specific phospholipase D activity"/>
    <property type="evidence" value="ECO:0007669"/>
    <property type="project" value="InterPro"/>
</dbReference>
<evidence type="ECO:0000313" key="3">
    <source>
        <dbReference type="EMBL" id="KAJ5092873.1"/>
    </source>
</evidence>
<dbReference type="FunFam" id="3.60.15.10:FF:000048">
    <property type="entry name" value="Zn-dependent hydrolase/oxidoreductase family protein, putative"/>
    <property type="match status" value="1"/>
</dbReference>
<dbReference type="GO" id="GO:0070292">
    <property type="term" value="P:N-acylphosphatidylethanolamine metabolic process"/>
    <property type="evidence" value="ECO:0007669"/>
    <property type="project" value="TreeGrafter"/>
</dbReference>
<proteinExistence type="predicted"/>
<dbReference type="GO" id="GO:0005737">
    <property type="term" value="C:cytoplasm"/>
    <property type="evidence" value="ECO:0007669"/>
    <property type="project" value="TreeGrafter"/>
</dbReference>
<dbReference type="PIRSF" id="PIRSF038896">
    <property type="entry name" value="NAPE-PLD"/>
    <property type="match status" value="1"/>
</dbReference>